<organism evidence="1 2">
    <name type="scientific">Streptomyces spiramenti</name>
    <dbReference type="NCBI Taxonomy" id="2720606"/>
    <lineage>
        <taxon>Bacteria</taxon>
        <taxon>Bacillati</taxon>
        <taxon>Actinomycetota</taxon>
        <taxon>Actinomycetes</taxon>
        <taxon>Kitasatosporales</taxon>
        <taxon>Streptomycetaceae</taxon>
        <taxon>Streptomyces</taxon>
    </lineage>
</organism>
<accession>A0ABX1AH41</accession>
<name>A0ABX1AH41_9ACTN</name>
<evidence type="ECO:0000313" key="2">
    <source>
        <dbReference type="Proteomes" id="UP000746503"/>
    </source>
</evidence>
<comment type="caution">
    <text evidence="1">The sequence shown here is derived from an EMBL/GenBank/DDBJ whole genome shotgun (WGS) entry which is preliminary data.</text>
</comment>
<gene>
    <name evidence="1" type="ORF">HCJ92_09220</name>
</gene>
<dbReference type="Proteomes" id="UP000746503">
    <property type="component" value="Unassembled WGS sequence"/>
</dbReference>
<dbReference type="RefSeq" id="WP_167932988.1">
    <property type="nucleotide sequence ID" value="NZ_JAAVJB010000052.1"/>
</dbReference>
<protein>
    <submittedName>
        <fullName evidence="1">Uncharacterized protein</fullName>
    </submittedName>
</protein>
<sequence length="66" mass="6695">MPARPPLAAPVHACRRLPTPARDGAAAVGSGALAGADRARLAARHSVPRAAVRSVAFSVMILADDL</sequence>
<dbReference type="EMBL" id="JAAVJB010000052">
    <property type="protein sequence ID" value="NJP66464.1"/>
    <property type="molecule type" value="Genomic_DNA"/>
</dbReference>
<proteinExistence type="predicted"/>
<evidence type="ECO:0000313" key="1">
    <source>
        <dbReference type="EMBL" id="NJP66464.1"/>
    </source>
</evidence>
<reference evidence="1 2" key="1">
    <citation type="submission" date="2020-03" db="EMBL/GenBank/DDBJ databases">
        <title>Draft genome of Streptomyces sp. ventii, isolated from the Axial Seamount in the Pacific Ocean, and resequencing of the two type strains Streptomyces lonarensis strain NCL 716 and Streptomyces bohaiensis strain 11A07.</title>
        <authorList>
            <person name="Loughran R.M."/>
            <person name="Pfannmuller K.M."/>
            <person name="Wasson B.J."/>
            <person name="Deadmond M.C."/>
            <person name="Paddock B.E."/>
            <person name="Koyack M.J."/>
            <person name="Gallegos D.A."/>
            <person name="Mitchell E.A."/>
            <person name="Ushijima B."/>
            <person name="Saw J.H."/>
            <person name="Mcphail K.L."/>
            <person name="Videau P."/>
        </authorList>
    </citation>
    <scope>NUCLEOTIDE SEQUENCE [LARGE SCALE GENOMIC DNA]</scope>
    <source>
        <strain evidence="2">5675061</strain>
    </source>
</reference>
<keyword evidence="2" id="KW-1185">Reference proteome</keyword>